<keyword evidence="2" id="KW-0597">Phosphoprotein</keyword>
<name>A0A4R2U503_9FIRM</name>
<dbReference type="GO" id="GO:0055085">
    <property type="term" value="P:transmembrane transport"/>
    <property type="evidence" value="ECO:0007669"/>
    <property type="project" value="InterPro"/>
</dbReference>
<dbReference type="OrthoDB" id="9776359at2"/>
<gene>
    <name evidence="10" type="ORF">EDD79_100524</name>
</gene>
<evidence type="ECO:0000256" key="2">
    <source>
        <dbReference type="ARBA" id="ARBA00022553"/>
    </source>
</evidence>
<keyword evidence="4" id="KW-0288">FMN</keyword>
<evidence type="ECO:0000313" key="11">
    <source>
        <dbReference type="Proteomes" id="UP000295504"/>
    </source>
</evidence>
<keyword evidence="10" id="KW-0830">Ubiquinone</keyword>
<feature type="transmembrane region" description="Helical" evidence="9">
    <location>
        <begin position="175"/>
        <end position="199"/>
    </location>
</feature>
<keyword evidence="1" id="KW-0813">Transport</keyword>
<dbReference type="InterPro" id="IPR011303">
    <property type="entry name" value="RnfD_bac"/>
</dbReference>
<keyword evidence="7 9" id="KW-1133">Transmembrane helix</keyword>
<keyword evidence="6" id="KW-1278">Translocase</keyword>
<dbReference type="Proteomes" id="UP000295504">
    <property type="component" value="Unassembled WGS sequence"/>
</dbReference>
<keyword evidence="8 9" id="KW-0472">Membrane</keyword>
<sequence length="319" mass="35458">MSFLNRVFIKQILMRKVIYSLIPIIIISTYYFGLRAIVLMSVTTVFAIITEFLFEKRLNKKVSEAVIVTSILFTLTLPVSTPFWVAIVGIIFGVVFAKEVFGGFGRNIFNPALVGRTFLYVCFPEYLTIQWNSPSINFPGGFSTYLTPSIDTVTRSTPLITFAQTGELVPLKNLFWGNISGSLGETSAILIILAGIYLIYTKAADWRLMVSPILGFMSLNTIIYFSNVTSIPNPIWSLLSGSIIFISVFFATEPITAPKTTEGKWIYGTLIGCITLLIRIYGIFVAGGMFAVLIMNTFAPILDEGIKFYKGSRSRKVIA</sequence>
<evidence type="ECO:0000256" key="9">
    <source>
        <dbReference type="SAM" id="Phobius"/>
    </source>
</evidence>
<evidence type="ECO:0000256" key="5">
    <source>
        <dbReference type="ARBA" id="ARBA00022692"/>
    </source>
</evidence>
<feature type="transmembrane region" description="Helical" evidence="9">
    <location>
        <begin position="206"/>
        <end position="223"/>
    </location>
</feature>
<accession>A0A4R2U503</accession>
<feature type="transmembrane region" description="Helical" evidence="9">
    <location>
        <begin position="12"/>
        <end position="31"/>
    </location>
</feature>
<dbReference type="InterPro" id="IPR004338">
    <property type="entry name" value="NqrB/RnfD"/>
</dbReference>
<evidence type="ECO:0000256" key="8">
    <source>
        <dbReference type="ARBA" id="ARBA00023136"/>
    </source>
</evidence>
<evidence type="ECO:0000313" key="10">
    <source>
        <dbReference type="EMBL" id="TCQ05209.1"/>
    </source>
</evidence>
<keyword evidence="3" id="KW-0285">Flavoprotein</keyword>
<evidence type="ECO:0000256" key="3">
    <source>
        <dbReference type="ARBA" id="ARBA00022630"/>
    </source>
</evidence>
<protein>
    <submittedName>
        <fullName evidence="10">Na+-transporting NADH:ubiquinone oxidoreductase subunit B</fullName>
    </submittedName>
</protein>
<dbReference type="AlphaFoldDB" id="A0A4R2U503"/>
<feature type="transmembrane region" description="Helical" evidence="9">
    <location>
        <begin position="235"/>
        <end position="253"/>
    </location>
</feature>
<reference evidence="10 11" key="1">
    <citation type="submission" date="2019-03" db="EMBL/GenBank/DDBJ databases">
        <title>Genomic Encyclopedia of Type Strains, Phase IV (KMG-IV): sequencing the most valuable type-strain genomes for metagenomic binning, comparative biology and taxonomic classification.</title>
        <authorList>
            <person name="Goeker M."/>
        </authorList>
    </citation>
    <scope>NUCLEOTIDE SEQUENCE [LARGE SCALE GENOMIC DNA]</scope>
    <source>
        <strain evidence="10 11">DSM 100013</strain>
    </source>
</reference>
<dbReference type="EMBL" id="SLYC01000005">
    <property type="protein sequence ID" value="TCQ05209.1"/>
    <property type="molecule type" value="Genomic_DNA"/>
</dbReference>
<comment type="caution">
    <text evidence="10">The sequence shown here is derived from an EMBL/GenBank/DDBJ whole genome shotgun (WGS) entry which is preliminary data.</text>
</comment>
<dbReference type="RefSeq" id="WP_132847680.1">
    <property type="nucleotide sequence ID" value="NZ_CP058648.1"/>
</dbReference>
<dbReference type="Pfam" id="PF03116">
    <property type="entry name" value="NQR2_RnfD_RnfE"/>
    <property type="match status" value="1"/>
</dbReference>
<dbReference type="NCBIfam" id="TIGR01946">
    <property type="entry name" value="rnfD"/>
    <property type="match status" value="1"/>
</dbReference>
<organism evidence="10 11">
    <name type="scientific">Serpentinicella alkaliphila</name>
    <dbReference type="NCBI Taxonomy" id="1734049"/>
    <lineage>
        <taxon>Bacteria</taxon>
        <taxon>Bacillati</taxon>
        <taxon>Bacillota</taxon>
        <taxon>Clostridia</taxon>
        <taxon>Peptostreptococcales</taxon>
        <taxon>Natronincolaceae</taxon>
        <taxon>Serpentinicella</taxon>
    </lineage>
</organism>
<dbReference type="GO" id="GO:0022900">
    <property type="term" value="P:electron transport chain"/>
    <property type="evidence" value="ECO:0007669"/>
    <property type="project" value="InterPro"/>
</dbReference>
<keyword evidence="11" id="KW-1185">Reference proteome</keyword>
<dbReference type="GO" id="GO:0005886">
    <property type="term" value="C:plasma membrane"/>
    <property type="evidence" value="ECO:0007669"/>
    <property type="project" value="TreeGrafter"/>
</dbReference>
<keyword evidence="5 9" id="KW-0812">Transmembrane</keyword>
<evidence type="ECO:0000256" key="7">
    <source>
        <dbReference type="ARBA" id="ARBA00022989"/>
    </source>
</evidence>
<dbReference type="PANTHER" id="PTHR30578">
    <property type="entry name" value="ELECTRON TRANSPORT COMPLEX PROTEIN RNFD"/>
    <property type="match status" value="1"/>
</dbReference>
<evidence type="ECO:0000256" key="1">
    <source>
        <dbReference type="ARBA" id="ARBA00022448"/>
    </source>
</evidence>
<feature type="transmembrane region" description="Helical" evidence="9">
    <location>
        <begin position="265"/>
        <end position="294"/>
    </location>
</feature>
<evidence type="ECO:0000256" key="6">
    <source>
        <dbReference type="ARBA" id="ARBA00022967"/>
    </source>
</evidence>
<feature type="transmembrane region" description="Helical" evidence="9">
    <location>
        <begin position="66"/>
        <end position="97"/>
    </location>
</feature>
<dbReference type="PANTHER" id="PTHR30578:SF1">
    <property type="entry name" value="NA(+)-TRANSLOCATING NADH-QUINONE REDUCTASE SUBUNIT B"/>
    <property type="match status" value="1"/>
</dbReference>
<evidence type="ECO:0000256" key="4">
    <source>
        <dbReference type="ARBA" id="ARBA00022643"/>
    </source>
</evidence>
<proteinExistence type="predicted"/>